<comment type="caution">
    <text evidence="1">The sequence shown here is derived from an EMBL/GenBank/DDBJ whole genome shotgun (WGS) entry which is preliminary data.</text>
</comment>
<evidence type="ECO:0000313" key="2">
    <source>
        <dbReference type="Proteomes" id="UP001304243"/>
    </source>
</evidence>
<organism evidence="1 2">
    <name type="scientific">Mucor velutinosus</name>
    <dbReference type="NCBI Taxonomy" id="708070"/>
    <lineage>
        <taxon>Eukaryota</taxon>
        <taxon>Fungi</taxon>
        <taxon>Fungi incertae sedis</taxon>
        <taxon>Mucoromycota</taxon>
        <taxon>Mucoromycotina</taxon>
        <taxon>Mucoromycetes</taxon>
        <taxon>Mucorales</taxon>
        <taxon>Mucorineae</taxon>
        <taxon>Mucoraceae</taxon>
        <taxon>Mucor</taxon>
    </lineage>
</organism>
<sequence>MNTCEFTDTKFDTKTTRANFIFSQENDKEPKYVYRLDAENFEIRNSDNSNYFQLNCTNVDEKVNFQHANHFYLNERLYVFIAAKSIDGLNSVIYLVDTSKKPAVQQLVFNRQIKGIVTNIFVSNALKNDQKEDYYIVTIGTLDSAVYVFRTTAEMTLEKQALTCALLRTDARNAITQQLIVLDTQSKSPADVYILCGGSNGIIDIFLMKGDSKIENEPEVEFRRHHLLKLPSNLPIVSMQCHKFTDQEVLLAISQELYNPTRISRSIEPSVSVVKFNTHKLMGKDVRSMTFKSGTHIIRKETMIKEPFYVWTCYADKDGGQFMLTQYEFDTKKFEFGDRTNTFLPQAKGKALDIQQVAVFDKDSCLVLGKEALQKLKSANPQLRKRKRQLST</sequence>
<name>A0AAN7DIF7_9FUNG</name>
<dbReference type="EMBL" id="JASEJX010000013">
    <property type="protein sequence ID" value="KAK4517602.1"/>
    <property type="molecule type" value="Genomic_DNA"/>
</dbReference>
<accession>A0AAN7DIF7</accession>
<dbReference type="AlphaFoldDB" id="A0AAN7DIF7"/>
<gene>
    <name evidence="1" type="ORF">ATC70_000942</name>
</gene>
<reference evidence="1 2" key="1">
    <citation type="submission" date="2022-11" db="EMBL/GenBank/DDBJ databases">
        <title>Mucor velutinosus strain NIH1002 WGS.</title>
        <authorList>
            <person name="Subramanian P."/>
            <person name="Mullikin J.C."/>
            <person name="Segre J.A."/>
            <person name="Zelazny A.M."/>
        </authorList>
    </citation>
    <scope>NUCLEOTIDE SEQUENCE [LARGE SCALE GENOMIC DNA]</scope>
    <source>
        <strain evidence="1 2">NIH1002</strain>
    </source>
</reference>
<dbReference type="Proteomes" id="UP001304243">
    <property type="component" value="Unassembled WGS sequence"/>
</dbReference>
<evidence type="ECO:0000313" key="1">
    <source>
        <dbReference type="EMBL" id="KAK4517602.1"/>
    </source>
</evidence>
<dbReference type="RefSeq" id="XP_064684268.1">
    <property type="nucleotide sequence ID" value="XM_064820348.1"/>
</dbReference>
<dbReference type="GeneID" id="89944644"/>
<protein>
    <submittedName>
        <fullName evidence="1">Uncharacterized protein</fullName>
    </submittedName>
</protein>
<proteinExistence type="predicted"/>
<keyword evidence="2" id="KW-1185">Reference proteome</keyword>